<proteinExistence type="predicted"/>
<protein>
    <submittedName>
        <fullName evidence="1">Uncharacterized protein</fullName>
    </submittedName>
</protein>
<dbReference type="Proteomes" id="UP001209878">
    <property type="component" value="Unassembled WGS sequence"/>
</dbReference>
<organism evidence="1 2">
    <name type="scientific">Ridgeia piscesae</name>
    <name type="common">Tubeworm</name>
    <dbReference type="NCBI Taxonomy" id="27915"/>
    <lineage>
        <taxon>Eukaryota</taxon>
        <taxon>Metazoa</taxon>
        <taxon>Spiralia</taxon>
        <taxon>Lophotrochozoa</taxon>
        <taxon>Annelida</taxon>
        <taxon>Polychaeta</taxon>
        <taxon>Sedentaria</taxon>
        <taxon>Canalipalpata</taxon>
        <taxon>Sabellida</taxon>
        <taxon>Siboglinidae</taxon>
        <taxon>Ridgeia</taxon>
    </lineage>
</organism>
<reference evidence="1" key="1">
    <citation type="journal article" date="2023" name="Mol. Biol. Evol.">
        <title>Third-Generation Sequencing Reveals the Adaptive Role of the Epigenome in Three Deep-Sea Polychaetes.</title>
        <authorList>
            <person name="Perez M."/>
            <person name="Aroh O."/>
            <person name="Sun Y."/>
            <person name="Lan Y."/>
            <person name="Juniper S.K."/>
            <person name="Young C.R."/>
            <person name="Angers B."/>
            <person name="Qian P.Y."/>
        </authorList>
    </citation>
    <scope>NUCLEOTIDE SEQUENCE</scope>
    <source>
        <strain evidence="1">R07B-5</strain>
    </source>
</reference>
<gene>
    <name evidence="1" type="ORF">NP493_369g01025</name>
</gene>
<accession>A0AAD9L3Z6</accession>
<dbReference type="SUPFAM" id="SSF101908">
    <property type="entry name" value="Putative isomerase YbhE"/>
    <property type="match status" value="1"/>
</dbReference>
<dbReference type="EMBL" id="JAODUO010000369">
    <property type="protein sequence ID" value="KAK2182038.1"/>
    <property type="molecule type" value="Genomic_DNA"/>
</dbReference>
<dbReference type="AlphaFoldDB" id="A0AAD9L3Z6"/>
<sequence>MEPDRVVFDESTGNSLHWKAARPRVYRYVDTTHRFQVTQTLDSIASLSGIATFVSAGSRYVVVKNYIYLFNNSTGLFERRSIVPEMSDTVAVSALKRASGEVVFAFANPNGMSMAVAWSDESPPTVSKAFFAAESCSGLKLFEMGTDLYMATTSYTNSLGVSSSVWLWTEDSRWQTIQTLEQTKCGGNGVDVIGWQGNVYLVVVCSGTKKAVVFRKTATQGRFKLLQTFEALYPPTFFTAGGALFLAVPRYDNDDRRQGMMYRLNGGRFDDFLPLGARAAGRIKTFTMADDVYLLFICSFNTTTNVTGTSFDEYMAESTLYKWI</sequence>
<name>A0AAD9L3Z6_RIDPI</name>
<keyword evidence="2" id="KW-1185">Reference proteome</keyword>
<comment type="caution">
    <text evidence="1">The sequence shown here is derived from an EMBL/GenBank/DDBJ whole genome shotgun (WGS) entry which is preliminary data.</text>
</comment>
<evidence type="ECO:0000313" key="1">
    <source>
        <dbReference type="EMBL" id="KAK2182038.1"/>
    </source>
</evidence>
<evidence type="ECO:0000313" key="2">
    <source>
        <dbReference type="Proteomes" id="UP001209878"/>
    </source>
</evidence>